<evidence type="ECO:0000313" key="2">
    <source>
        <dbReference type="Proteomes" id="UP000239001"/>
    </source>
</evidence>
<sequence>MIAFLIKPSIQGFKTMLTTHDSVVTRKFDVIALENQLEADYNASVSPYSDIKIDGVGDKHGRPTEFGLGIADFFKHQRRFVAITLPFLKTTKIIIEISTNCAQAG</sequence>
<keyword evidence="2" id="KW-1185">Reference proteome</keyword>
<gene>
    <name evidence="1" type="ORF">C7H19_15270</name>
</gene>
<evidence type="ECO:0000313" key="1">
    <source>
        <dbReference type="EMBL" id="PSF35783.1"/>
    </source>
</evidence>
<accession>A0A2T1LVN4</accession>
<dbReference type="Proteomes" id="UP000239001">
    <property type="component" value="Unassembled WGS sequence"/>
</dbReference>
<protein>
    <submittedName>
        <fullName evidence="1">Uncharacterized protein</fullName>
    </submittedName>
</protein>
<reference evidence="1 2" key="1">
    <citation type="submission" date="2018-03" db="EMBL/GenBank/DDBJ databases">
        <title>The ancient ancestry and fast evolution of plastids.</title>
        <authorList>
            <person name="Moore K.R."/>
            <person name="Magnabosco C."/>
            <person name="Momper L."/>
            <person name="Gold D.A."/>
            <person name="Bosak T."/>
            <person name="Fournier G.P."/>
        </authorList>
    </citation>
    <scope>NUCLEOTIDE SEQUENCE [LARGE SCALE GENOMIC DNA]</scope>
    <source>
        <strain evidence="1 2">CCALA 016</strain>
    </source>
</reference>
<proteinExistence type="predicted"/>
<organism evidence="1 2">
    <name type="scientific">Aphanothece hegewaldii CCALA 016</name>
    <dbReference type="NCBI Taxonomy" id="2107694"/>
    <lineage>
        <taxon>Bacteria</taxon>
        <taxon>Bacillati</taxon>
        <taxon>Cyanobacteriota</taxon>
        <taxon>Cyanophyceae</taxon>
        <taxon>Oscillatoriophycideae</taxon>
        <taxon>Chroococcales</taxon>
        <taxon>Aphanothecaceae</taxon>
        <taxon>Aphanothece</taxon>
    </lineage>
</organism>
<dbReference type="AlphaFoldDB" id="A0A2T1LVN4"/>
<name>A0A2T1LVN4_9CHRO</name>
<reference evidence="1 2" key="2">
    <citation type="submission" date="2018-03" db="EMBL/GenBank/DDBJ databases">
        <authorList>
            <person name="Keele B.F."/>
        </authorList>
    </citation>
    <scope>NUCLEOTIDE SEQUENCE [LARGE SCALE GENOMIC DNA]</scope>
    <source>
        <strain evidence="1 2">CCALA 016</strain>
    </source>
</reference>
<comment type="caution">
    <text evidence="1">The sequence shown here is derived from an EMBL/GenBank/DDBJ whole genome shotgun (WGS) entry which is preliminary data.</text>
</comment>
<dbReference type="EMBL" id="PXOH01000017">
    <property type="protein sequence ID" value="PSF35783.1"/>
    <property type="molecule type" value="Genomic_DNA"/>
</dbReference>